<accession>A0A318G131</accession>
<dbReference type="Pfam" id="PF16728">
    <property type="entry name" value="DUF5066"/>
    <property type="match status" value="1"/>
</dbReference>
<evidence type="ECO:0000313" key="2">
    <source>
        <dbReference type="Proteomes" id="UP000247485"/>
    </source>
</evidence>
<name>A0A318G131_KLEOX</name>
<dbReference type="AlphaFoldDB" id="A0A318G131"/>
<reference evidence="1 2" key="1">
    <citation type="submission" date="2018-05" db="EMBL/GenBank/DDBJ databases">
        <title>Freshwater and sediment microbial communities from various areas in North America, analyzing microbe dynamics in response to fracking.</title>
        <authorList>
            <person name="Lamendella R."/>
        </authorList>
    </citation>
    <scope>NUCLEOTIDE SEQUENCE [LARGE SCALE GENOMIC DNA]</scope>
    <source>
        <strain evidence="1 2">67</strain>
    </source>
</reference>
<dbReference type="Gene3D" id="3.40.1580.30">
    <property type="entry name" value="Domain of unknown function (DUF5066)"/>
    <property type="match status" value="1"/>
</dbReference>
<dbReference type="EMBL" id="QJJG01000001">
    <property type="protein sequence ID" value="PXW49374.1"/>
    <property type="molecule type" value="Genomic_DNA"/>
</dbReference>
<protein>
    <submittedName>
        <fullName evidence="1">Uncharacterized protein DUF5066</fullName>
    </submittedName>
</protein>
<dbReference type="InterPro" id="IPR031990">
    <property type="entry name" value="DUF5066"/>
</dbReference>
<organism evidence="1 2">
    <name type="scientific">Klebsiella oxytoca</name>
    <dbReference type="NCBI Taxonomy" id="571"/>
    <lineage>
        <taxon>Bacteria</taxon>
        <taxon>Pseudomonadati</taxon>
        <taxon>Pseudomonadota</taxon>
        <taxon>Gammaproteobacteria</taxon>
        <taxon>Enterobacterales</taxon>
        <taxon>Enterobacteriaceae</taxon>
        <taxon>Klebsiella/Raoultella group</taxon>
        <taxon>Klebsiella</taxon>
    </lineage>
</organism>
<sequence length="214" mass="24871">MEYSLEDLMELVKKNNRNQSPDPLPEDKVSQLRVRKYRDPLNKETVELPESLKALLAYDCRLISPHSQPVIEWLQKNIDDDGVLHSENLDEDVYYRNGLDNTGKSIEELSPLWNNDPNLPALIPVNHIGDQGVFIYITERDENGEYPIVRVDDQELWLAESSLIEYLHGIFSQQRETRPEWEARKKACGIRDSALLELEYIHNDLYSKFEGCAD</sequence>
<comment type="caution">
    <text evidence="1">The sequence shown here is derived from an EMBL/GenBank/DDBJ whole genome shotgun (WGS) entry which is preliminary data.</text>
</comment>
<dbReference type="Proteomes" id="UP000247485">
    <property type="component" value="Unassembled WGS sequence"/>
</dbReference>
<gene>
    <name evidence="1" type="ORF">DET57_10171</name>
</gene>
<proteinExistence type="predicted"/>
<dbReference type="RefSeq" id="WP_110272101.1">
    <property type="nucleotide sequence ID" value="NZ_QJJG01000001.1"/>
</dbReference>
<evidence type="ECO:0000313" key="1">
    <source>
        <dbReference type="EMBL" id="PXW49374.1"/>
    </source>
</evidence>